<dbReference type="Proteomes" id="UP000789525">
    <property type="component" value="Unassembled WGS sequence"/>
</dbReference>
<evidence type="ECO:0000313" key="2">
    <source>
        <dbReference type="Proteomes" id="UP000789525"/>
    </source>
</evidence>
<name>A0ACA9LVN3_9GLOM</name>
<proteinExistence type="predicted"/>
<reference evidence="1" key="1">
    <citation type="submission" date="2021-06" db="EMBL/GenBank/DDBJ databases">
        <authorList>
            <person name="Kallberg Y."/>
            <person name="Tangrot J."/>
            <person name="Rosling A."/>
        </authorList>
    </citation>
    <scope>NUCLEOTIDE SEQUENCE</scope>
    <source>
        <strain evidence="1">CL356</strain>
    </source>
</reference>
<organism evidence="1 2">
    <name type="scientific">Acaulospora colombiana</name>
    <dbReference type="NCBI Taxonomy" id="27376"/>
    <lineage>
        <taxon>Eukaryota</taxon>
        <taxon>Fungi</taxon>
        <taxon>Fungi incertae sedis</taxon>
        <taxon>Mucoromycota</taxon>
        <taxon>Glomeromycotina</taxon>
        <taxon>Glomeromycetes</taxon>
        <taxon>Diversisporales</taxon>
        <taxon>Acaulosporaceae</taxon>
        <taxon>Acaulospora</taxon>
    </lineage>
</organism>
<protein>
    <submittedName>
        <fullName evidence="1">3975_t:CDS:1</fullName>
    </submittedName>
</protein>
<evidence type="ECO:0000313" key="1">
    <source>
        <dbReference type="EMBL" id="CAG8553712.1"/>
    </source>
</evidence>
<dbReference type="EMBL" id="CAJVPT010008614">
    <property type="protein sequence ID" value="CAG8553712.1"/>
    <property type="molecule type" value="Genomic_DNA"/>
</dbReference>
<gene>
    <name evidence="1" type="ORF">ACOLOM_LOCUS4956</name>
</gene>
<comment type="caution">
    <text evidence="1">The sequence shown here is derived from an EMBL/GenBank/DDBJ whole genome shotgun (WGS) entry which is preliminary data.</text>
</comment>
<accession>A0ACA9LVN3</accession>
<sequence>MSPRRRFRHLQSKEPETDSPFAETIVFNSVDWSGVQTATHAAPIRREASTPPPRPPITIYNVPYPSGQSATETSSLNYNKTISTSRSVSPFNSFLPYTDLGSQSGPSSRPYSTAESRTSMLDTGSHISSSTMGLLQPTDGNSVTKTTRRALPIPPHPPPSYESLSRMDDNNTQPTLAPSAKAAALGLPPLNPSSSSSPAYTTSEVPQSPYPYTSDTGTINNSPHLSPRESLQQTIVDPADYPTASGARKGQSEEGGGRFSESSTVRPHSIDAPAHPAVGRISESSARPLQSPITEEGFHDPFNATKYELPAWLNSDPFPSNHAGPSVRRSLSQSSLYPPKTPRSAAASSHVLPSEWSVRSLSPDLPDVPPLPHETGHHNTHVTITVSGHHPPQPPRSPTHMDLLKEMDHPPKTCSSFRERSALETIILAARGESSKDTTPTVVGEFVQHGQKQGEADARSSRLLTPSLLSDSVPGQGLGRSFTLDPSYRIVKPSRVMLRTSVGRAVNPSILNTSVLASSSTRPKSRVVSGVPASAISGNFINLHPLDSPSSRGMLTGSSMGNGVVAGPGLMRNTSTASRIVHGDLDSIRSVSPELGWIGEDAQTKETPLGQGKDEGRKEQQQPESSNKGSRGSRLSLGEAALLWAGLTSAMESEDKPRT</sequence>
<keyword evidence="2" id="KW-1185">Reference proteome</keyword>